<dbReference type="AlphaFoldDB" id="A0A5B9DT79"/>
<dbReference type="InterPro" id="IPR052155">
    <property type="entry name" value="Biofilm_reg_signaling"/>
</dbReference>
<dbReference type="PROSITE" id="PS50883">
    <property type="entry name" value="EAL"/>
    <property type="match status" value="1"/>
</dbReference>
<dbReference type="OrthoDB" id="9814202at2"/>
<dbReference type="SMART" id="SM00052">
    <property type="entry name" value="EAL"/>
    <property type="match status" value="1"/>
</dbReference>
<dbReference type="CDD" id="cd01949">
    <property type="entry name" value="GGDEF"/>
    <property type="match status" value="1"/>
</dbReference>
<dbReference type="KEGG" id="yti:FNA67_16230"/>
<dbReference type="Pfam" id="PF03707">
    <property type="entry name" value="MHYT"/>
    <property type="match status" value="2"/>
</dbReference>
<protein>
    <submittedName>
        <fullName evidence="1">EAL domain-containing protein</fullName>
    </submittedName>
</protein>
<dbReference type="Pfam" id="PF00990">
    <property type="entry name" value="GGDEF"/>
    <property type="match status" value="1"/>
</dbReference>
<dbReference type="EMBL" id="CP041690">
    <property type="protein sequence ID" value="QEE21638.1"/>
    <property type="molecule type" value="Genomic_DNA"/>
</dbReference>
<dbReference type="InterPro" id="IPR035919">
    <property type="entry name" value="EAL_sf"/>
</dbReference>
<dbReference type="InterPro" id="IPR000160">
    <property type="entry name" value="GGDEF_dom"/>
</dbReference>
<accession>A0A5B9DT79</accession>
<keyword evidence="2" id="KW-1185">Reference proteome</keyword>
<name>A0A5B9DT79_9HYPH</name>
<dbReference type="Gene3D" id="3.30.70.270">
    <property type="match status" value="1"/>
</dbReference>
<dbReference type="RefSeq" id="WP_147656940.1">
    <property type="nucleotide sequence ID" value="NZ_BMFM01000001.1"/>
</dbReference>
<dbReference type="InterPro" id="IPR001633">
    <property type="entry name" value="EAL_dom"/>
</dbReference>
<gene>
    <name evidence="1" type="ORF">FNA67_16230</name>
</gene>
<dbReference type="Pfam" id="PF00563">
    <property type="entry name" value="EAL"/>
    <property type="match status" value="1"/>
</dbReference>
<dbReference type="SUPFAM" id="SSF141868">
    <property type="entry name" value="EAL domain-like"/>
    <property type="match status" value="1"/>
</dbReference>
<proteinExistence type="predicted"/>
<dbReference type="PROSITE" id="PS50887">
    <property type="entry name" value="GGDEF"/>
    <property type="match status" value="1"/>
</dbReference>
<evidence type="ECO:0000313" key="1">
    <source>
        <dbReference type="EMBL" id="QEE21638.1"/>
    </source>
</evidence>
<dbReference type="PANTHER" id="PTHR44757:SF2">
    <property type="entry name" value="BIOFILM ARCHITECTURE MAINTENANCE PROTEIN MBAA"/>
    <property type="match status" value="1"/>
</dbReference>
<dbReference type="InterPro" id="IPR029787">
    <property type="entry name" value="Nucleotide_cyclase"/>
</dbReference>
<organism evidence="1 2">
    <name type="scientific">Paradevosia tibetensis</name>
    <dbReference type="NCBI Taxonomy" id="1447062"/>
    <lineage>
        <taxon>Bacteria</taxon>
        <taxon>Pseudomonadati</taxon>
        <taxon>Pseudomonadota</taxon>
        <taxon>Alphaproteobacteria</taxon>
        <taxon>Hyphomicrobiales</taxon>
        <taxon>Devosiaceae</taxon>
        <taxon>Paradevosia</taxon>
    </lineage>
</organism>
<dbReference type="GO" id="GO:0016020">
    <property type="term" value="C:membrane"/>
    <property type="evidence" value="ECO:0007669"/>
    <property type="project" value="UniProtKB-UniRule"/>
</dbReference>
<dbReference type="CDD" id="cd01948">
    <property type="entry name" value="EAL"/>
    <property type="match status" value="1"/>
</dbReference>
<evidence type="ECO:0000313" key="2">
    <source>
        <dbReference type="Proteomes" id="UP000321062"/>
    </source>
</evidence>
<dbReference type="PROSITE" id="PS50924">
    <property type="entry name" value="MHYT"/>
    <property type="match status" value="1"/>
</dbReference>
<dbReference type="InterPro" id="IPR043128">
    <property type="entry name" value="Rev_trsase/Diguanyl_cyclase"/>
</dbReference>
<dbReference type="InterPro" id="IPR005330">
    <property type="entry name" value="MHYT_dom"/>
</dbReference>
<dbReference type="PANTHER" id="PTHR44757">
    <property type="entry name" value="DIGUANYLATE CYCLASE DGCP"/>
    <property type="match status" value="1"/>
</dbReference>
<reference evidence="1 2" key="1">
    <citation type="journal article" date="2015" name="Int. J. Syst. Evol. Microbiol.">
        <title>Youhaiella tibetensis gen. nov., sp. nov., isolated from subsurface sediment.</title>
        <authorList>
            <person name="Wang Y.X."/>
            <person name="Huang F.Q."/>
            <person name="Nogi Y."/>
            <person name="Pang S.J."/>
            <person name="Wang P.K."/>
            <person name="Lv J."/>
        </authorList>
    </citation>
    <scope>NUCLEOTIDE SEQUENCE [LARGE SCALE GENOMIC DNA]</scope>
    <source>
        <strain evidence="2">fig4</strain>
    </source>
</reference>
<dbReference type="SUPFAM" id="SSF55073">
    <property type="entry name" value="Nucleotide cyclase"/>
    <property type="match status" value="1"/>
</dbReference>
<dbReference type="Proteomes" id="UP000321062">
    <property type="component" value="Chromosome"/>
</dbReference>
<dbReference type="SMART" id="SM00267">
    <property type="entry name" value="GGDEF"/>
    <property type="match status" value="1"/>
</dbReference>
<dbReference type="Gene3D" id="3.20.20.450">
    <property type="entry name" value="EAL domain"/>
    <property type="match status" value="1"/>
</dbReference>
<sequence>MSLIASMAGAHNAYLVLLAAVVCVMGVAVAIRLLLRARAAHGGARFSWLFMMGVAGGASIWCTHFIAMIAYQPGVPVSYDPVTTALSAMIAMAGCFLAGGIAVEQRLPLSWEVGGLVFGASVSLMHFIGMSGYVMDGGQHVMVFSAGYVAMALSLALLLGLAGFSLLKKGASRRNFLAVNSLLTLSIVGLHFTGMAAMHDVVLCLSGFVDHTSGLGLAFAAGGMALLILGTGLASSFLDSSVRKETSDRVREIINHDALTGLPNRDWFVREGVSLVSDGVNDMRLAAVVINIDRFRDINNILGHAEGDRVLRTIANRFKSALMPTEIVARTRGDEFAVMRAVFDDMDVPMLIKRLQSAIAMRLETPDGGLEVTARFGVAIFPDDADDIEALLDNADLAMSRVKNLHNTDVGYYQADLDELARQRRTMVVELSRAIESDQFELHYQVQKHVQTHEVVGYEALVRWRHPERGMVSPMEFIPLAEHSGLIVPLGEHVLRLACRQAAAWPRPYKVAVNVSPVQMLDDSLPRLIEQVLDETGLDPSRLEVEITESTLVADPEHTVRILKAVRSLGVSVALDDFGTGYSTLASLSLFPFDRIKLDKAFLSEIDRSPQAKAIVQAVLTIGKSLNIPVLAEGVEREDQMELLREEGCSEAQGYLLGRPAPTITIPDVVVPLRLVDRASA</sequence>
<dbReference type="NCBIfam" id="TIGR00254">
    <property type="entry name" value="GGDEF"/>
    <property type="match status" value="1"/>
</dbReference>